<evidence type="ECO:0000313" key="2">
    <source>
        <dbReference type="Proteomes" id="UP000515909"/>
    </source>
</evidence>
<dbReference type="Proteomes" id="UP000515909">
    <property type="component" value="Chromosome"/>
</dbReference>
<protein>
    <submittedName>
        <fullName evidence="1">Uncharacterized protein</fullName>
    </submittedName>
</protein>
<dbReference type="KEGG" id="cfem:HCR03_09850"/>
<proteinExistence type="predicted"/>
<organism evidence="1 2">
    <name type="scientific">Caproicibacter fermentans</name>
    <dbReference type="NCBI Taxonomy" id="2576756"/>
    <lineage>
        <taxon>Bacteria</taxon>
        <taxon>Bacillati</taxon>
        <taxon>Bacillota</taxon>
        <taxon>Clostridia</taxon>
        <taxon>Eubacteriales</taxon>
        <taxon>Acutalibacteraceae</taxon>
        <taxon>Caproicibacter</taxon>
    </lineage>
</organism>
<sequence length="121" mass="13677">MVILIREERVIMFGDACGIGVLLFTPESSGVAEYHQSLLELQRYEPQYDRVLREHGTCESTCRVLEDCIEACERVMNGTDDAVPSEFMGKTYLRAFACDPKSGMRLDGKEGNIIYSPDKIF</sequence>
<dbReference type="AlphaFoldDB" id="A0A7G8T658"/>
<gene>
    <name evidence="1" type="ORF">HCR03_09850</name>
</gene>
<accession>A0A7G8T658</accession>
<dbReference type="EMBL" id="CP060286">
    <property type="protein sequence ID" value="QNK39099.1"/>
    <property type="molecule type" value="Genomic_DNA"/>
</dbReference>
<reference evidence="1 2" key="1">
    <citation type="submission" date="2020-08" db="EMBL/GenBank/DDBJ databases">
        <title>The isolate Caproiciproducens sp. 7D4C2 produces n-caproate at mildly acidic conditions from hexoses: genome and rBOX comparison with related strains and chain-elongating bacteria.</title>
        <authorList>
            <person name="Esquivel-Elizondo S."/>
            <person name="Bagci C."/>
            <person name="Temovska M."/>
            <person name="Jeon B.S."/>
            <person name="Bessarab I."/>
            <person name="Williams R.B.H."/>
            <person name="Huson D.H."/>
            <person name="Angenent L.T."/>
        </authorList>
    </citation>
    <scope>NUCLEOTIDE SEQUENCE [LARGE SCALE GENOMIC DNA]</scope>
    <source>
        <strain evidence="1 2">7D4C2</strain>
    </source>
</reference>
<evidence type="ECO:0000313" key="1">
    <source>
        <dbReference type="EMBL" id="QNK39099.1"/>
    </source>
</evidence>
<name>A0A7G8T658_9FIRM</name>